<dbReference type="EMBL" id="RWGY01000039">
    <property type="protein sequence ID" value="TVU10070.1"/>
    <property type="molecule type" value="Genomic_DNA"/>
</dbReference>
<protein>
    <submittedName>
        <fullName evidence="1">Uncharacterized protein</fullName>
    </submittedName>
</protein>
<accession>A0A5J9TF90</accession>
<keyword evidence="2" id="KW-1185">Reference proteome</keyword>
<dbReference type="InterPro" id="IPR025322">
    <property type="entry name" value="PADRE_dom"/>
</dbReference>
<dbReference type="AlphaFoldDB" id="A0A5J9TF90"/>
<organism evidence="1 2">
    <name type="scientific">Eragrostis curvula</name>
    <name type="common">weeping love grass</name>
    <dbReference type="NCBI Taxonomy" id="38414"/>
    <lineage>
        <taxon>Eukaryota</taxon>
        <taxon>Viridiplantae</taxon>
        <taxon>Streptophyta</taxon>
        <taxon>Embryophyta</taxon>
        <taxon>Tracheophyta</taxon>
        <taxon>Spermatophyta</taxon>
        <taxon>Magnoliopsida</taxon>
        <taxon>Liliopsida</taxon>
        <taxon>Poales</taxon>
        <taxon>Poaceae</taxon>
        <taxon>PACMAD clade</taxon>
        <taxon>Chloridoideae</taxon>
        <taxon>Eragrostideae</taxon>
        <taxon>Eragrostidinae</taxon>
        <taxon>Eragrostis</taxon>
    </lineage>
</organism>
<evidence type="ECO:0000313" key="2">
    <source>
        <dbReference type="Proteomes" id="UP000324897"/>
    </source>
</evidence>
<evidence type="ECO:0000313" key="1">
    <source>
        <dbReference type="EMBL" id="TVU10070.1"/>
    </source>
</evidence>
<sequence length="216" mass="22350">MGSCASRSHSASTTTRADSALALTAKVVDFDGSMAQFAAPLTAHEALLAAAASRFLCCSDELRFDAPTRAMAAHESLQIGQIYFALPLPMLGRPLSGQDMATLAVKATAALGAAPVVDDVSSWNNKSGYDGAAGKQQRRQRQTGQIAPLVVVSGDGSGHAGGELKAWHVYDARKAAVYGGQTVGKTRNGAGYIGGARRLAAGQRLSVIMEGRSESN</sequence>
<name>A0A5J9TF90_9POAL</name>
<dbReference type="Gramene" id="TVU10070">
    <property type="protein sequence ID" value="TVU10070"/>
    <property type="gene ID" value="EJB05_43578"/>
</dbReference>
<feature type="non-terminal residue" evidence="1">
    <location>
        <position position="1"/>
    </location>
</feature>
<proteinExistence type="predicted"/>
<comment type="caution">
    <text evidence="1">The sequence shown here is derived from an EMBL/GenBank/DDBJ whole genome shotgun (WGS) entry which is preliminary data.</text>
</comment>
<reference evidence="1 2" key="1">
    <citation type="journal article" date="2019" name="Sci. Rep.">
        <title>A high-quality genome of Eragrostis curvula grass provides insights into Poaceae evolution and supports new strategies to enhance forage quality.</title>
        <authorList>
            <person name="Carballo J."/>
            <person name="Santos B.A.C.M."/>
            <person name="Zappacosta D."/>
            <person name="Garbus I."/>
            <person name="Selva J.P."/>
            <person name="Gallo C.A."/>
            <person name="Diaz A."/>
            <person name="Albertini E."/>
            <person name="Caccamo M."/>
            <person name="Echenique V."/>
        </authorList>
    </citation>
    <scope>NUCLEOTIDE SEQUENCE [LARGE SCALE GENOMIC DNA]</scope>
    <source>
        <strain evidence="2">cv. Victoria</strain>
        <tissue evidence="1">Leaf</tissue>
    </source>
</reference>
<dbReference type="OrthoDB" id="843671at2759"/>
<dbReference type="PANTHER" id="PTHR33052">
    <property type="entry name" value="DUF4228 DOMAIN PROTEIN-RELATED"/>
    <property type="match status" value="1"/>
</dbReference>
<gene>
    <name evidence="1" type="ORF">EJB05_43578</name>
</gene>
<dbReference type="Proteomes" id="UP000324897">
    <property type="component" value="Chromosome 3"/>
</dbReference>
<dbReference type="Pfam" id="PF14009">
    <property type="entry name" value="PADRE"/>
    <property type="match status" value="1"/>
</dbReference>